<dbReference type="OrthoDB" id="9920890at2"/>
<accession>A0A4Q5KQF1</accession>
<reference evidence="1 2" key="1">
    <citation type="submission" date="2019-02" db="EMBL/GenBank/DDBJ databases">
        <title>Genome sequences of Aliivibrio finisterrensis strains from farmed Atlantic salmon.</title>
        <authorList>
            <person name="Bowman J.P."/>
        </authorList>
    </citation>
    <scope>NUCLEOTIDE SEQUENCE [LARGE SCALE GENOMIC DNA]</scope>
    <source>
        <strain evidence="1 2">A32</strain>
    </source>
</reference>
<proteinExistence type="predicted"/>
<dbReference type="EMBL" id="SEZJ01000002">
    <property type="protein sequence ID" value="RYU48150.1"/>
    <property type="molecule type" value="Genomic_DNA"/>
</dbReference>
<evidence type="ECO:0000313" key="1">
    <source>
        <dbReference type="EMBL" id="RYU48150.1"/>
    </source>
</evidence>
<organism evidence="1 2">
    <name type="scientific">Aliivibrio finisterrensis</name>
    <dbReference type="NCBI Taxonomy" id="511998"/>
    <lineage>
        <taxon>Bacteria</taxon>
        <taxon>Pseudomonadati</taxon>
        <taxon>Pseudomonadota</taxon>
        <taxon>Gammaproteobacteria</taxon>
        <taxon>Vibrionales</taxon>
        <taxon>Vibrionaceae</taxon>
        <taxon>Aliivibrio</taxon>
    </lineage>
</organism>
<protein>
    <submittedName>
        <fullName evidence="1">Uncharacterized protein</fullName>
    </submittedName>
</protein>
<dbReference type="RefSeq" id="WP_130086363.1">
    <property type="nucleotide sequence ID" value="NZ_SEZJ01000002.1"/>
</dbReference>
<sequence length="127" mass="14407">MSTLTTYDHGVYLLGAYFDLHDNGRTKEFRTWHQSSDVTEDDLHNIRPIPFTPVLVDDAESPVLWGTNKDGLLCQLGYFDENTVPEAVAKKQTFLCHKQPLNVIDLIIKNVQIISHLTKIKVSELIG</sequence>
<name>A0A4Q5KQF1_9GAMM</name>
<dbReference type="Proteomes" id="UP000293465">
    <property type="component" value="Unassembled WGS sequence"/>
</dbReference>
<gene>
    <name evidence="1" type="ORF">ERW49_03600</name>
</gene>
<dbReference type="AlphaFoldDB" id="A0A4Q5KQF1"/>
<dbReference type="GeneID" id="56274107"/>
<comment type="caution">
    <text evidence="1">The sequence shown here is derived from an EMBL/GenBank/DDBJ whole genome shotgun (WGS) entry which is preliminary data.</text>
</comment>
<evidence type="ECO:0000313" key="2">
    <source>
        <dbReference type="Proteomes" id="UP000293465"/>
    </source>
</evidence>